<evidence type="ECO:0000313" key="3">
    <source>
        <dbReference type="EMBL" id="RDH24658.1"/>
    </source>
</evidence>
<sequence length="679" mass="74941">MISCAYSPTDRSTSARSQLCSHSQPCVHHCTFTRRTKHRNIPGAIFTAIRVGPSRAENLPIKRQVSPQLFCATDSRVETRANNLHSQLTKNVVAHLLTKLHLVLTDIMVGSSAVDYSPVREAGRIFSYLCDQAEDLNLPKEVTESKDAVSFSSTHDEVYFPIPFKETETLAALKGVEGSVAGAIADLRYGPSEQKRNVKISLERATAFGCQAYMAKVDGLSKLDPEVKKKLKDTDLLAAQSNGYRRMSANLYKTKNDNEFFHIHGSLEATTTLNMIGLEGQRPDLTDYEEIIKVIESHVQKYSAAELEEMNKERRQAGVTAFKYDDFKQTQHGALNVQQPPWKVSRLNGDLPPTPFPASRSGSKRILEGVKVLELCRIIAGPTVARILAEYGADVLKITSPNLSDVPFFQVDGNMGKHAADLDLKSEAGRRQFEELVADADVVVDGYRPGALDKLGYGANALAALAEKRGKGIVYVNENCFGYEGEWAGRPGWQQIADCVTGIAWAQGQFMGLSTPVVPPFPISDYGTGCMGAIAALTGLYNRAKYGGSYHGKASLMHYDLLLFAVGQYSEAMQEKMRAAQPAEFFKLRHCDSVDRISSTVLKIMQARFPHLYRTPEEAGAEALTEKWFSKGYNADIEIVRPIAEIEGVDNSFIRSSRPNGTDAASWEDFEKDVDSRKA</sequence>
<dbReference type="GO" id="GO:0016740">
    <property type="term" value="F:transferase activity"/>
    <property type="evidence" value="ECO:0007669"/>
    <property type="project" value="UniProtKB-KW"/>
</dbReference>
<dbReference type="Gene3D" id="3.40.50.10540">
    <property type="entry name" value="Crotonobetainyl-coa:carnitine coa-transferase, domain 1"/>
    <property type="match status" value="1"/>
</dbReference>
<gene>
    <name evidence="3" type="ORF">M747DRAFT_312101</name>
</gene>
<dbReference type="InterPro" id="IPR023606">
    <property type="entry name" value="CoA-Trfase_III_dom_1_sf"/>
</dbReference>
<dbReference type="InterPro" id="IPR003673">
    <property type="entry name" value="CoA-Trfase_fam_III"/>
</dbReference>
<dbReference type="VEuPathDB" id="FungiDB:M747DRAFT_312101"/>
<dbReference type="Proteomes" id="UP000253845">
    <property type="component" value="Unassembled WGS sequence"/>
</dbReference>
<protein>
    <submittedName>
        <fullName evidence="3">CoA-transferase family III</fullName>
    </submittedName>
</protein>
<dbReference type="InterPro" id="IPR052985">
    <property type="entry name" value="CoA-trans_III_biosynth/detox"/>
</dbReference>
<evidence type="ECO:0000313" key="4">
    <source>
        <dbReference type="Proteomes" id="UP000253845"/>
    </source>
</evidence>
<organism evidence="3 4">
    <name type="scientific">Aspergillus niger ATCC 13496</name>
    <dbReference type="NCBI Taxonomy" id="1353008"/>
    <lineage>
        <taxon>Eukaryota</taxon>
        <taxon>Fungi</taxon>
        <taxon>Dikarya</taxon>
        <taxon>Ascomycota</taxon>
        <taxon>Pezizomycotina</taxon>
        <taxon>Eurotiomycetes</taxon>
        <taxon>Eurotiomycetidae</taxon>
        <taxon>Eurotiales</taxon>
        <taxon>Aspergillaceae</taxon>
        <taxon>Aspergillus</taxon>
        <taxon>Aspergillus subgen. Circumdati</taxon>
    </lineage>
</organism>
<feature type="region of interest" description="Disordered" evidence="2">
    <location>
        <begin position="655"/>
        <end position="679"/>
    </location>
</feature>
<dbReference type="Pfam" id="PF02515">
    <property type="entry name" value="CoA_transf_3"/>
    <property type="match status" value="1"/>
</dbReference>
<name>A0A370CA40_ASPNG</name>
<keyword evidence="3" id="KW-0808">Transferase</keyword>
<evidence type="ECO:0000256" key="2">
    <source>
        <dbReference type="SAM" id="MobiDB-lite"/>
    </source>
</evidence>
<comment type="similarity">
    <text evidence="1">Belongs to the CoA-transferase III family.</text>
</comment>
<proteinExistence type="inferred from homology"/>
<dbReference type="EMBL" id="KZ851901">
    <property type="protein sequence ID" value="RDH24658.1"/>
    <property type="molecule type" value="Genomic_DNA"/>
</dbReference>
<reference evidence="3 4" key="1">
    <citation type="submission" date="2018-07" db="EMBL/GenBank/DDBJ databases">
        <title>Section-level genome sequencing of Aspergillus section Nigri to investigate inter- and intra-species variation.</title>
        <authorList>
            <consortium name="DOE Joint Genome Institute"/>
            <person name="Vesth T.C."/>
            <person name="Nybo J.L."/>
            <person name="Theobald S."/>
            <person name="Frisvad J.C."/>
            <person name="Larsen T.O."/>
            <person name="Nielsen K.F."/>
            <person name="Hoof J.B."/>
            <person name="Brandl J."/>
            <person name="Salamov A."/>
            <person name="Riley R."/>
            <person name="Gladden J.M."/>
            <person name="Phatale P."/>
            <person name="Nielsen M.T."/>
            <person name="Lyhne E.K."/>
            <person name="Kogle M.E."/>
            <person name="Strasser K."/>
            <person name="McDonnell E."/>
            <person name="Barry K."/>
            <person name="Clum A."/>
            <person name="Chen C."/>
            <person name="Nolan M."/>
            <person name="Sandor L."/>
            <person name="Kuo A."/>
            <person name="Lipzen A."/>
            <person name="Hainaut M."/>
            <person name="Drula E."/>
            <person name="Tsang A."/>
            <person name="Magnuson J.K."/>
            <person name="Henrissat B."/>
            <person name="Wiebenga A."/>
            <person name="Simmons B.A."/>
            <person name="Makela M.R."/>
            <person name="De vries R.P."/>
            <person name="Grigoriev I.V."/>
            <person name="Mortensen U.H."/>
            <person name="Baker S.E."/>
            <person name="Andersen M.R."/>
        </authorList>
    </citation>
    <scope>NUCLEOTIDE SEQUENCE [LARGE SCALE GENOMIC DNA]</scope>
    <source>
        <strain evidence="3 4">ATCC 13496</strain>
    </source>
</reference>
<evidence type="ECO:0000256" key="1">
    <source>
        <dbReference type="ARBA" id="ARBA00008383"/>
    </source>
</evidence>
<dbReference type="PANTHER" id="PTHR48229:SF1">
    <property type="entry name" value="ALPHA METHYLACYL-COA RACEMASE-RELATED"/>
    <property type="match status" value="1"/>
</dbReference>
<dbReference type="SUPFAM" id="SSF89796">
    <property type="entry name" value="CoA-transferase family III (CaiB/BaiF)"/>
    <property type="match status" value="2"/>
</dbReference>
<accession>A0A370CA40</accession>
<dbReference type="PANTHER" id="PTHR48229">
    <property type="entry name" value="CAIB/BAIF FAMILY ENZYME (AFU_ORTHOLOGUE AFUA_1G05360)-RELATED"/>
    <property type="match status" value="1"/>
</dbReference>
<dbReference type="AlphaFoldDB" id="A0A370CA40"/>